<protein>
    <submittedName>
        <fullName evidence="3">Transmembrane protein</fullName>
    </submittedName>
</protein>
<name>A0A0N4YNK7_NIPBR</name>
<reference evidence="3" key="1">
    <citation type="submission" date="2017-02" db="UniProtKB">
        <authorList>
            <consortium name="WormBaseParasite"/>
        </authorList>
    </citation>
    <scope>IDENTIFICATION</scope>
</reference>
<reference evidence="1 2" key="2">
    <citation type="submission" date="2018-11" db="EMBL/GenBank/DDBJ databases">
        <authorList>
            <consortium name="Pathogen Informatics"/>
        </authorList>
    </citation>
    <scope>NUCLEOTIDE SEQUENCE [LARGE SCALE GENOMIC DNA]</scope>
</reference>
<dbReference type="Proteomes" id="UP000271162">
    <property type="component" value="Unassembled WGS sequence"/>
</dbReference>
<organism evidence="3">
    <name type="scientific">Nippostrongylus brasiliensis</name>
    <name type="common">Rat hookworm</name>
    <dbReference type="NCBI Taxonomy" id="27835"/>
    <lineage>
        <taxon>Eukaryota</taxon>
        <taxon>Metazoa</taxon>
        <taxon>Ecdysozoa</taxon>
        <taxon>Nematoda</taxon>
        <taxon>Chromadorea</taxon>
        <taxon>Rhabditida</taxon>
        <taxon>Rhabditina</taxon>
        <taxon>Rhabditomorpha</taxon>
        <taxon>Strongyloidea</taxon>
        <taxon>Heligmosomidae</taxon>
        <taxon>Nippostrongylus</taxon>
    </lineage>
</organism>
<keyword evidence="2" id="KW-1185">Reference proteome</keyword>
<dbReference type="WBParaSite" id="NBR_0001881901-mRNA-1">
    <property type="protein sequence ID" value="NBR_0001881901-mRNA-1"/>
    <property type="gene ID" value="NBR_0001881901"/>
</dbReference>
<sequence>MSPAAPFLGQTLRKVSTWESLIGEIHFLHKLQLWTADLFSAVICVELVLLSHLSLEILKGHCEHVLKGFKGMIKAASQW</sequence>
<evidence type="ECO:0000313" key="1">
    <source>
        <dbReference type="EMBL" id="VDL82545.1"/>
    </source>
</evidence>
<proteinExistence type="predicted"/>
<dbReference type="EMBL" id="UYSL01023685">
    <property type="protein sequence ID" value="VDL82545.1"/>
    <property type="molecule type" value="Genomic_DNA"/>
</dbReference>
<accession>A0A0N4YNK7</accession>
<dbReference type="AlphaFoldDB" id="A0A0N4YNK7"/>
<gene>
    <name evidence="1" type="ORF">NBR_LOCUS18820</name>
</gene>
<evidence type="ECO:0000313" key="3">
    <source>
        <dbReference type="WBParaSite" id="NBR_0001881901-mRNA-1"/>
    </source>
</evidence>
<evidence type="ECO:0000313" key="2">
    <source>
        <dbReference type="Proteomes" id="UP000271162"/>
    </source>
</evidence>